<dbReference type="Pfam" id="PF11951">
    <property type="entry name" value="Fungal_trans_2"/>
    <property type="match status" value="1"/>
</dbReference>
<comment type="caution">
    <text evidence="3">The sequence shown here is derived from an EMBL/GenBank/DDBJ whole genome shotgun (WGS) entry which is preliminary data.</text>
</comment>
<sequence length="499" mass="56401">MIVQDSNFSPQQDPIDPIQGNYDFDFSLNLLHLQDDEGVENQMIADHYGPHNNNIVVDPLYQDNFLYNGDISHFEGMQQLSPFQYFRLPHLIIGVDTLLQKQLFDQYRFSTSTFLTTSSTPENLFNSIVLPLAVQDKTLMRLLLSLAGSQSLKRVPPGSNPELQRETVRLHQEAQQEQYRRVQIMKAHLFEYPSDSNHDGASILAQVPRYTDRYLEIIFATYLILCLYEVFEGTGDGAGSAHLASAGYMIDLASKLPQDSERSLSLFGGQRTKIHPCLLDFYNYHGSLAGVTSPSISIIQLEYDEAPDTFGHDPPLVGVQDGLLNFIPRISALRNDADKSHGEFDYSMINTGLEIFADLDAWRPQPTSTPTETLAAGFYQKALFIWLFSIIYPKQSGHERVQDNVKCILKGMCEIQPGDGLMACMLFPLFVAGSAALEKEDRKQVVEHFAALKLWSAFGNIDSTYNTVKEMWKLRDAGDENSWDWVRLLRSTQMSILVT</sequence>
<evidence type="ECO:0000256" key="2">
    <source>
        <dbReference type="ARBA" id="ARBA00023242"/>
    </source>
</evidence>
<dbReference type="Proteomes" id="UP000178129">
    <property type="component" value="Unassembled WGS sequence"/>
</dbReference>
<comment type="subcellular location">
    <subcellularLocation>
        <location evidence="1">Nucleus</location>
    </subcellularLocation>
</comment>
<dbReference type="AlphaFoldDB" id="A0A1E1JQ77"/>
<dbReference type="InParanoid" id="A0A1E1JQ77"/>
<reference evidence="4" key="1">
    <citation type="submission" date="2016-03" db="EMBL/GenBank/DDBJ databases">
        <authorList>
            <person name="Ploux O."/>
        </authorList>
    </citation>
    <scope>NUCLEOTIDE SEQUENCE [LARGE SCALE GENOMIC DNA]</scope>
    <source>
        <strain evidence="4">UK7</strain>
    </source>
</reference>
<dbReference type="GO" id="GO:0003700">
    <property type="term" value="F:DNA-binding transcription factor activity"/>
    <property type="evidence" value="ECO:0007669"/>
    <property type="project" value="TreeGrafter"/>
</dbReference>
<organism evidence="3 4">
    <name type="scientific">Rhynchosporium graminicola</name>
    <dbReference type="NCBI Taxonomy" id="2792576"/>
    <lineage>
        <taxon>Eukaryota</taxon>
        <taxon>Fungi</taxon>
        <taxon>Dikarya</taxon>
        <taxon>Ascomycota</taxon>
        <taxon>Pezizomycotina</taxon>
        <taxon>Leotiomycetes</taxon>
        <taxon>Helotiales</taxon>
        <taxon>Ploettnerulaceae</taxon>
        <taxon>Rhynchosporium</taxon>
    </lineage>
</organism>
<dbReference type="STRING" id="914237.A0A1E1JQ77"/>
<proteinExistence type="predicted"/>
<dbReference type="GO" id="GO:0005634">
    <property type="term" value="C:nucleus"/>
    <property type="evidence" value="ECO:0007669"/>
    <property type="project" value="UniProtKB-SubCell"/>
</dbReference>
<dbReference type="PANTHER" id="PTHR37534:SF38">
    <property type="entry name" value="ZN(2)-C6 FUNGAL-TYPE DOMAIN-CONTAINING PROTEIN"/>
    <property type="match status" value="1"/>
</dbReference>
<dbReference type="PANTHER" id="PTHR37534">
    <property type="entry name" value="TRANSCRIPTIONAL ACTIVATOR PROTEIN UGA3"/>
    <property type="match status" value="1"/>
</dbReference>
<dbReference type="GO" id="GO:0000976">
    <property type="term" value="F:transcription cis-regulatory region binding"/>
    <property type="evidence" value="ECO:0007669"/>
    <property type="project" value="TreeGrafter"/>
</dbReference>
<evidence type="ECO:0000256" key="1">
    <source>
        <dbReference type="ARBA" id="ARBA00004123"/>
    </source>
</evidence>
<keyword evidence="4" id="KW-1185">Reference proteome</keyword>
<dbReference type="EMBL" id="FJUW01000001">
    <property type="protein sequence ID" value="CZS87873.1"/>
    <property type="molecule type" value="Genomic_DNA"/>
</dbReference>
<gene>
    <name evidence="3" type="ORF">RCO7_00854</name>
</gene>
<evidence type="ECO:0000313" key="4">
    <source>
        <dbReference type="Proteomes" id="UP000178129"/>
    </source>
</evidence>
<evidence type="ECO:0000313" key="3">
    <source>
        <dbReference type="EMBL" id="CZS87873.1"/>
    </source>
</evidence>
<keyword evidence="2" id="KW-0539">Nucleus</keyword>
<protein>
    <submittedName>
        <fullName evidence="3">Uncharacterized protein</fullName>
    </submittedName>
</protein>
<name>A0A1E1JQ77_9HELO</name>
<dbReference type="GO" id="GO:0045944">
    <property type="term" value="P:positive regulation of transcription by RNA polymerase II"/>
    <property type="evidence" value="ECO:0007669"/>
    <property type="project" value="TreeGrafter"/>
</dbReference>
<dbReference type="InterPro" id="IPR021858">
    <property type="entry name" value="Fun_TF"/>
</dbReference>
<accession>A0A1E1JQ77</accession>